<accession>A0AAW0JVA5</accession>
<dbReference type="Proteomes" id="UP001488838">
    <property type="component" value="Unassembled WGS sequence"/>
</dbReference>
<protein>
    <submittedName>
        <fullName evidence="1">Uncharacterized protein</fullName>
    </submittedName>
</protein>
<comment type="caution">
    <text evidence="1">The sequence shown here is derived from an EMBL/GenBank/DDBJ whole genome shotgun (WGS) entry which is preliminary data.</text>
</comment>
<evidence type="ECO:0000313" key="1">
    <source>
        <dbReference type="EMBL" id="KAK7830046.1"/>
    </source>
</evidence>
<organism evidence="1 2">
    <name type="scientific">Myodes glareolus</name>
    <name type="common">Bank vole</name>
    <name type="synonym">Clethrionomys glareolus</name>
    <dbReference type="NCBI Taxonomy" id="447135"/>
    <lineage>
        <taxon>Eukaryota</taxon>
        <taxon>Metazoa</taxon>
        <taxon>Chordata</taxon>
        <taxon>Craniata</taxon>
        <taxon>Vertebrata</taxon>
        <taxon>Euteleostomi</taxon>
        <taxon>Mammalia</taxon>
        <taxon>Eutheria</taxon>
        <taxon>Euarchontoglires</taxon>
        <taxon>Glires</taxon>
        <taxon>Rodentia</taxon>
        <taxon>Myomorpha</taxon>
        <taxon>Muroidea</taxon>
        <taxon>Cricetidae</taxon>
        <taxon>Arvicolinae</taxon>
        <taxon>Myodes</taxon>
    </lineage>
</organism>
<keyword evidence="2" id="KW-1185">Reference proteome</keyword>
<dbReference type="EMBL" id="JBBHLL010000019">
    <property type="protein sequence ID" value="KAK7830046.1"/>
    <property type="molecule type" value="Genomic_DNA"/>
</dbReference>
<name>A0AAW0JVA5_MYOGA</name>
<gene>
    <name evidence="1" type="ORF">U0070_003501</name>
</gene>
<sequence>MTSVSHTPHPLSVTVCPVPSQAPPPPAVLNGVWKSAKELLLMSLSLPTCSEQNHPKSFYEVVMNTALLGSHFDVDTNIALLGFHFGPNSKQEFFSQRLFRVYERNGSHCGMEELEKPQQGTFTCHLSHLPVVFTARMASPREVYLLLPLGLTTVGL</sequence>
<reference evidence="1 2" key="1">
    <citation type="journal article" date="2023" name="bioRxiv">
        <title>Conserved and derived expression patterns and positive selection on dental genes reveal complex evolutionary context of ever-growing rodent molars.</title>
        <authorList>
            <person name="Calamari Z.T."/>
            <person name="Song A."/>
            <person name="Cohen E."/>
            <person name="Akter M."/>
            <person name="Roy R.D."/>
            <person name="Hallikas O."/>
            <person name="Christensen M.M."/>
            <person name="Li P."/>
            <person name="Marangoni P."/>
            <person name="Jernvall J."/>
            <person name="Klein O.D."/>
        </authorList>
    </citation>
    <scope>NUCLEOTIDE SEQUENCE [LARGE SCALE GENOMIC DNA]</scope>
    <source>
        <strain evidence="1">V071</strain>
    </source>
</reference>
<proteinExistence type="predicted"/>
<evidence type="ECO:0000313" key="2">
    <source>
        <dbReference type="Proteomes" id="UP001488838"/>
    </source>
</evidence>
<dbReference type="AlphaFoldDB" id="A0AAW0JVA5"/>